<evidence type="ECO:0000313" key="13">
    <source>
        <dbReference type="EMBL" id="MCB5161342.1"/>
    </source>
</evidence>
<evidence type="ECO:0000259" key="12">
    <source>
        <dbReference type="Pfam" id="PF12019"/>
    </source>
</evidence>
<dbReference type="Gene3D" id="3.55.40.10">
    <property type="entry name" value="minor pseudopilin epsh domain"/>
    <property type="match status" value="1"/>
</dbReference>
<keyword evidence="14" id="KW-1185">Reference proteome</keyword>
<dbReference type="GO" id="GO:0015628">
    <property type="term" value="P:protein secretion by the type II secretion system"/>
    <property type="evidence" value="ECO:0007669"/>
    <property type="project" value="InterPro"/>
</dbReference>
<comment type="similarity">
    <text evidence="9">Belongs to the GSP H family.</text>
</comment>
<keyword evidence="6 11" id="KW-0812">Transmembrane</keyword>
<dbReference type="Proteomes" id="UP001139095">
    <property type="component" value="Unassembled WGS sequence"/>
</dbReference>
<accession>A0A9X1ILY5</accession>
<evidence type="ECO:0000256" key="7">
    <source>
        <dbReference type="ARBA" id="ARBA00022989"/>
    </source>
</evidence>
<dbReference type="GO" id="GO:0005886">
    <property type="term" value="C:plasma membrane"/>
    <property type="evidence" value="ECO:0007669"/>
    <property type="project" value="UniProtKB-SubCell"/>
</dbReference>
<name>A0A9X1ILY5_9GAMM</name>
<evidence type="ECO:0000256" key="1">
    <source>
        <dbReference type="ARBA" id="ARBA00004377"/>
    </source>
</evidence>
<dbReference type="Pfam" id="PF12019">
    <property type="entry name" value="GspH"/>
    <property type="match status" value="1"/>
</dbReference>
<dbReference type="RefSeq" id="WP_226753722.1">
    <property type="nucleotide sequence ID" value="NZ_JAJATW010000006.1"/>
</dbReference>
<keyword evidence="5" id="KW-0997">Cell inner membrane</keyword>
<comment type="caution">
    <text evidence="13">The sequence shown here is derived from an EMBL/GenBank/DDBJ whole genome shotgun (WGS) entry which is preliminary data.</text>
</comment>
<dbReference type="InterPro" id="IPR012902">
    <property type="entry name" value="N_methyl_site"/>
</dbReference>
<evidence type="ECO:0000256" key="3">
    <source>
        <dbReference type="ARBA" id="ARBA00022475"/>
    </source>
</evidence>
<dbReference type="EMBL" id="JAJATW010000006">
    <property type="protein sequence ID" value="MCB5161342.1"/>
    <property type="molecule type" value="Genomic_DNA"/>
</dbReference>
<dbReference type="GO" id="GO:0015627">
    <property type="term" value="C:type II protein secretion system complex"/>
    <property type="evidence" value="ECO:0007669"/>
    <property type="project" value="InterPro"/>
</dbReference>
<evidence type="ECO:0000256" key="6">
    <source>
        <dbReference type="ARBA" id="ARBA00022692"/>
    </source>
</evidence>
<dbReference type="Pfam" id="PF07963">
    <property type="entry name" value="N_methyl"/>
    <property type="match status" value="1"/>
</dbReference>
<gene>
    <name evidence="13" type="ORF">LG368_05430</name>
</gene>
<dbReference type="InterPro" id="IPR022346">
    <property type="entry name" value="T2SS_GspH"/>
</dbReference>
<reference evidence="13" key="1">
    <citation type="submission" date="2021-10" db="EMBL/GenBank/DDBJ databases">
        <title>Marinomonas pontica sp. nov., isolated from the Black Sea.</title>
        <authorList>
            <person name="Zhao L.-H."/>
            <person name="Xue J.-H."/>
        </authorList>
    </citation>
    <scope>NUCLEOTIDE SEQUENCE</scope>
    <source>
        <strain evidence="13">E8</strain>
    </source>
</reference>
<keyword evidence="8 11" id="KW-0472">Membrane</keyword>
<evidence type="ECO:0000256" key="2">
    <source>
        <dbReference type="ARBA" id="ARBA00021549"/>
    </source>
</evidence>
<organism evidence="13 14">
    <name type="scientific">Marinomonas algarum</name>
    <dbReference type="NCBI Taxonomy" id="2883105"/>
    <lineage>
        <taxon>Bacteria</taxon>
        <taxon>Pseudomonadati</taxon>
        <taxon>Pseudomonadota</taxon>
        <taxon>Gammaproteobacteria</taxon>
        <taxon>Oceanospirillales</taxon>
        <taxon>Oceanospirillaceae</taxon>
        <taxon>Marinomonas</taxon>
    </lineage>
</organism>
<evidence type="ECO:0000256" key="8">
    <source>
        <dbReference type="ARBA" id="ARBA00023136"/>
    </source>
</evidence>
<evidence type="ECO:0000256" key="5">
    <source>
        <dbReference type="ARBA" id="ARBA00022519"/>
    </source>
</evidence>
<evidence type="ECO:0000256" key="10">
    <source>
        <dbReference type="ARBA" id="ARBA00030775"/>
    </source>
</evidence>
<dbReference type="AlphaFoldDB" id="A0A9X1ILY5"/>
<keyword evidence="3" id="KW-1003">Cell membrane</keyword>
<comment type="subcellular location">
    <subcellularLocation>
        <location evidence="1">Cell inner membrane</location>
        <topology evidence="1">Single-pass membrane protein</topology>
    </subcellularLocation>
</comment>
<evidence type="ECO:0000256" key="11">
    <source>
        <dbReference type="SAM" id="Phobius"/>
    </source>
</evidence>
<dbReference type="NCBIfam" id="TIGR02532">
    <property type="entry name" value="IV_pilin_GFxxxE"/>
    <property type="match status" value="1"/>
</dbReference>
<keyword evidence="7 11" id="KW-1133">Transmembrane helix</keyword>
<feature type="domain" description="General secretion pathway GspH" evidence="12">
    <location>
        <begin position="48"/>
        <end position="154"/>
    </location>
</feature>
<feature type="transmembrane region" description="Helical" evidence="11">
    <location>
        <begin position="12"/>
        <end position="34"/>
    </location>
</feature>
<proteinExistence type="inferred from homology"/>
<sequence length="170" mass="18443">MTHQAGFSLLELMCVLAVISLLAYIGATPILALGQHNQDKSTLNMARQQLADALTQARQLAVVSGQASYVCGGTGCDGDWSSGISAHQTMASGDIVNPFLQHRFASSINMVWSGFPVQKTFIVFEHHGLSGYQNGTFEFCLGDLQADLVLNQNGRFYTTPLKQKEQEACQ</sequence>
<evidence type="ECO:0000256" key="9">
    <source>
        <dbReference type="ARBA" id="ARBA00025772"/>
    </source>
</evidence>
<evidence type="ECO:0000313" key="14">
    <source>
        <dbReference type="Proteomes" id="UP001139095"/>
    </source>
</evidence>
<protein>
    <recommendedName>
        <fullName evidence="2">Type II secretion system protein H</fullName>
    </recommendedName>
    <alternativeName>
        <fullName evidence="10">General secretion pathway protein H</fullName>
    </alternativeName>
</protein>
<dbReference type="SUPFAM" id="SSF54523">
    <property type="entry name" value="Pili subunits"/>
    <property type="match status" value="1"/>
</dbReference>
<evidence type="ECO:0000256" key="4">
    <source>
        <dbReference type="ARBA" id="ARBA00022481"/>
    </source>
</evidence>
<dbReference type="InterPro" id="IPR045584">
    <property type="entry name" value="Pilin-like"/>
</dbReference>
<keyword evidence="4" id="KW-0488">Methylation</keyword>